<dbReference type="Proteomes" id="UP000283433">
    <property type="component" value="Unassembled WGS sequence"/>
</dbReference>
<organism evidence="1 2">
    <name type="scientific">Pelobium manganitolerans</name>
    <dbReference type="NCBI Taxonomy" id="1842495"/>
    <lineage>
        <taxon>Bacteria</taxon>
        <taxon>Pseudomonadati</taxon>
        <taxon>Bacteroidota</taxon>
        <taxon>Sphingobacteriia</taxon>
        <taxon>Sphingobacteriales</taxon>
        <taxon>Sphingobacteriaceae</taxon>
        <taxon>Pelobium</taxon>
    </lineage>
</organism>
<reference evidence="1 2" key="1">
    <citation type="submission" date="2016-07" db="EMBL/GenBank/DDBJ databases">
        <title>Genome of Pelobium manganitolerans.</title>
        <authorList>
            <person name="Wu S."/>
            <person name="Wang G."/>
        </authorList>
    </citation>
    <scope>NUCLEOTIDE SEQUENCE [LARGE SCALE GENOMIC DNA]</scope>
    <source>
        <strain evidence="1 2">YS-25</strain>
    </source>
</reference>
<evidence type="ECO:0000313" key="1">
    <source>
        <dbReference type="EMBL" id="RKD18953.1"/>
    </source>
</evidence>
<keyword evidence="2" id="KW-1185">Reference proteome</keyword>
<protein>
    <recommendedName>
        <fullName evidence="3">DUF2442 domain-containing protein</fullName>
    </recommendedName>
</protein>
<evidence type="ECO:0008006" key="3">
    <source>
        <dbReference type="Google" id="ProtNLM"/>
    </source>
</evidence>
<name>A0A419S9S8_9SPHI</name>
<dbReference type="Gene3D" id="3.30.2020.40">
    <property type="entry name" value="Uncharacterised protein PF10387, DUF2442"/>
    <property type="match status" value="1"/>
</dbReference>
<dbReference type="EMBL" id="MBTA01000003">
    <property type="protein sequence ID" value="RKD18953.1"/>
    <property type="molecule type" value="Genomic_DNA"/>
</dbReference>
<dbReference type="AlphaFoldDB" id="A0A419S9S8"/>
<accession>A0A419S9S8</accession>
<dbReference type="OrthoDB" id="9807561at2"/>
<dbReference type="RefSeq" id="WP_120180596.1">
    <property type="nucleotide sequence ID" value="NZ_CBINCU010000017.1"/>
</dbReference>
<dbReference type="InterPro" id="IPR018841">
    <property type="entry name" value="DUF2442"/>
</dbReference>
<evidence type="ECO:0000313" key="2">
    <source>
        <dbReference type="Proteomes" id="UP000283433"/>
    </source>
</evidence>
<sequence length="72" mass="8242">MGIVSNRRKDQELKVVFNDDSLVLEIDGKETAIPLLWYQALLNASEEEKADWELSGDGKKLVWKNLNVEILI</sequence>
<gene>
    <name evidence="1" type="ORF">BCY91_13820</name>
</gene>
<proteinExistence type="predicted"/>
<dbReference type="Pfam" id="PF10387">
    <property type="entry name" value="DUF2442"/>
    <property type="match status" value="1"/>
</dbReference>
<comment type="caution">
    <text evidence="1">The sequence shown here is derived from an EMBL/GenBank/DDBJ whole genome shotgun (WGS) entry which is preliminary data.</text>
</comment>